<dbReference type="GO" id="GO:0008168">
    <property type="term" value="F:methyltransferase activity"/>
    <property type="evidence" value="ECO:0007669"/>
    <property type="project" value="UniProtKB-KW"/>
</dbReference>
<dbReference type="EMBL" id="JANCNS010000001">
    <property type="protein sequence ID" value="MCP9198817.1"/>
    <property type="molecule type" value="Genomic_DNA"/>
</dbReference>
<gene>
    <name evidence="1" type="ORF">MKO06_02795</name>
</gene>
<dbReference type="Proteomes" id="UP001155280">
    <property type="component" value="Unassembled WGS sequence"/>
</dbReference>
<sequence length="209" mass="23904">MKKQSGARNIFDKYAAEYEAKYMDVGLYHEGLDQFLNQLKTKHASLLEIGCGPGNLTRYLLSRNQNLKILGIDFAENMIPLAIKNNPQAEFRLMDSRDILSLQQQFDGIVCGFCIPYLKKEEVVKLIRDISSLLKPEGVLYLSTMEAFEDRSGIAYSDSAEESMEINYYQFEFLEALLKKQSLKILFKTRLDNPSNPEDVKDLVLLAAR</sequence>
<accession>A0A9X2I7U7</accession>
<name>A0A9X2I7U7_9FLAO</name>
<dbReference type="PANTHER" id="PTHR43861:SF1">
    <property type="entry name" value="TRANS-ACONITATE 2-METHYLTRANSFERASE"/>
    <property type="match status" value="1"/>
</dbReference>
<keyword evidence="1" id="KW-0489">Methyltransferase</keyword>
<proteinExistence type="predicted"/>
<evidence type="ECO:0000313" key="1">
    <source>
        <dbReference type="EMBL" id="MCP9198817.1"/>
    </source>
</evidence>
<dbReference type="InterPro" id="IPR029063">
    <property type="entry name" value="SAM-dependent_MTases_sf"/>
</dbReference>
<dbReference type="RefSeq" id="WP_241550819.1">
    <property type="nucleotide sequence ID" value="NZ_JANCNS010000001.1"/>
</dbReference>
<dbReference type="CDD" id="cd02440">
    <property type="entry name" value="AdoMet_MTases"/>
    <property type="match status" value="1"/>
</dbReference>
<dbReference type="PANTHER" id="PTHR43861">
    <property type="entry name" value="TRANS-ACONITATE 2-METHYLTRANSFERASE-RELATED"/>
    <property type="match status" value="1"/>
</dbReference>
<protein>
    <submittedName>
        <fullName evidence="1">Class I SAM-dependent methyltransferase</fullName>
    </submittedName>
</protein>
<comment type="caution">
    <text evidence="1">The sequence shown here is derived from an EMBL/GenBank/DDBJ whole genome shotgun (WGS) entry which is preliminary data.</text>
</comment>
<reference evidence="1" key="1">
    <citation type="submission" date="2022-07" db="EMBL/GenBank/DDBJ databases">
        <title>Gramela sediminis sp. nov., isolated from deep-sea sediment of the Indian Ocean.</title>
        <authorList>
            <person name="Shi H."/>
        </authorList>
    </citation>
    <scope>NUCLEOTIDE SEQUENCE</scope>
    <source>
        <strain evidence="1">GC03-9</strain>
    </source>
</reference>
<dbReference type="Pfam" id="PF13489">
    <property type="entry name" value="Methyltransf_23"/>
    <property type="match status" value="1"/>
</dbReference>
<keyword evidence="2" id="KW-1185">Reference proteome</keyword>
<dbReference type="AlphaFoldDB" id="A0A9X2I7U7"/>
<dbReference type="GO" id="GO:0032259">
    <property type="term" value="P:methylation"/>
    <property type="evidence" value="ECO:0007669"/>
    <property type="project" value="UniProtKB-KW"/>
</dbReference>
<evidence type="ECO:0000313" key="2">
    <source>
        <dbReference type="Proteomes" id="UP001155280"/>
    </source>
</evidence>
<dbReference type="Gene3D" id="3.40.50.150">
    <property type="entry name" value="Vaccinia Virus protein VP39"/>
    <property type="match status" value="1"/>
</dbReference>
<organism evidence="1 2">
    <name type="scientific">Christiangramia oceanisediminis</name>
    <dbReference type="NCBI Taxonomy" id="2920386"/>
    <lineage>
        <taxon>Bacteria</taxon>
        <taxon>Pseudomonadati</taxon>
        <taxon>Bacteroidota</taxon>
        <taxon>Flavobacteriia</taxon>
        <taxon>Flavobacteriales</taxon>
        <taxon>Flavobacteriaceae</taxon>
        <taxon>Christiangramia</taxon>
    </lineage>
</organism>
<dbReference type="SUPFAM" id="SSF53335">
    <property type="entry name" value="S-adenosyl-L-methionine-dependent methyltransferases"/>
    <property type="match status" value="1"/>
</dbReference>
<keyword evidence="1" id="KW-0808">Transferase</keyword>